<dbReference type="Gene3D" id="1.10.150.240">
    <property type="entry name" value="Putative phosphatase, domain 2"/>
    <property type="match status" value="1"/>
</dbReference>
<dbReference type="SFLD" id="SFLDG01129">
    <property type="entry name" value="C1.5:_HAD__Beta-PGM__Phosphata"/>
    <property type="match status" value="1"/>
</dbReference>
<sequence>MVAREQSAVTLVLWDIDHTLIETRGVGRAIYDRAFPAATGRRLEQLAQISGRTELDIMAESLRINGIEPTEGNIANLAAALVQGYEHTRDELADKGRTLPGAKEALQSLAADARFHQAVLTGNLREVARIKLEVFGLNSYLDLDSSSYGDDDASRSALVTIAQQRAREHTGQSFDNAHTVLIGDTPNDIQAALTAGVRVIGVASGKSTTEDLREAGARDVLEDLRQIEALRVFLGAHR</sequence>
<protein>
    <submittedName>
        <fullName evidence="1">Haloacid dehalogenase-like hydrolase</fullName>
    </submittedName>
</protein>
<dbReference type="PANTHER" id="PTHR43434">
    <property type="entry name" value="PHOSPHOGLYCOLATE PHOSPHATASE"/>
    <property type="match status" value="1"/>
</dbReference>
<dbReference type="EMBL" id="BAABIB010000166">
    <property type="protein sequence ID" value="GAA4669470.1"/>
    <property type="molecule type" value="Genomic_DNA"/>
</dbReference>
<dbReference type="Gene3D" id="3.40.50.1000">
    <property type="entry name" value="HAD superfamily/HAD-like"/>
    <property type="match status" value="1"/>
</dbReference>
<dbReference type="RefSeq" id="WP_346056622.1">
    <property type="nucleotide sequence ID" value="NZ_BAABIB010000166.1"/>
</dbReference>
<dbReference type="Proteomes" id="UP001500192">
    <property type="component" value="Unassembled WGS sequence"/>
</dbReference>
<accession>A0ABP8VQX5</accession>
<dbReference type="InterPro" id="IPR036412">
    <property type="entry name" value="HAD-like_sf"/>
</dbReference>
<dbReference type="InterPro" id="IPR041492">
    <property type="entry name" value="HAD_2"/>
</dbReference>
<evidence type="ECO:0000313" key="1">
    <source>
        <dbReference type="EMBL" id="GAA4669470.1"/>
    </source>
</evidence>
<gene>
    <name evidence="1" type="ORF">GCM10023214_74910</name>
</gene>
<dbReference type="PANTHER" id="PTHR43434:SF1">
    <property type="entry name" value="PHOSPHOGLYCOLATE PHOSPHATASE"/>
    <property type="match status" value="1"/>
</dbReference>
<dbReference type="Pfam" id="PF13419">
    <property type="entry name" value="HAD_2"/>
    <property type="match status" value="1"/>
</dbReference>
<keyword evidence="2" id="KW-1185">Reference proteome</keyword>
<reference evidence="2" key="1">
    <citation type="journal article" date="2019" name="Int. J. Syst. Evol. Microbiol.">
        <title>The Global Catalogue of Microorganisms (GCM) 10K type strain sequencing project: providing services to taxonomists for standard genome sequencing and annotation.</title>
        <authorList>
            <consortium name="The Broad Institute Genomics Platform"/>
            <consortium name="The Broad Institute Genome Sequencing Center for Infectious Disease"/>
            <person name="Wu L."/>
            <person name="Ma J."/>
        </authorList>
    </citation>
    <scope>NUCLEOTIDE SEQUENCE [LARGE SCALE GENOMIC DNA]</scope>
    <source>
        <strain evidence="2">JCM 18054</strain>
    </source>
</reference>
<dbReference type="SUPFAM" id="SSF56784">
    <property type="entry name" value="HAD-like"/>
    <property type="match status" value="1"/>
</dbReference>
<dbReference type="InterPro" id="IPR023198">
    <property type="entry name" value="PGP-like_dom2"/>
</dbReference>
<proteinExistence type="predicted"/>
<comment type="caution">
    <text evidence="1">The sequence shown here is derived from an EMBL/GenBank/DDBJ whole genome shotgun (WGS) entry which is preliminary data.</text>
</comment>
<evidence type="ECO:0000313" key="2">
    <source>
        <dbReference type="Proteomes" id="UP001500192"/>
    </source>
</evidence>
<name>A0ABP8VQX5_9PSEU</name>
<organism evidence="1 2">
    <name type="scientific">Amycolatopsis dongchuanensis</name>
    <dbReference type="NCBI Taxonomy" id="1070866"/>
    <lineage>
        <taxon>Bacteria</taxon>
        <taxon>Bacillati</taxon>
        <taxon>Actinomycetota</taxon>
        <taxon>Actinomycetes</taxon>
        <taxon>Pseudonocardiales</taxon>
        <taxon>Pseudonocardiaceae</taxon>
        <taxon>Amycolatopsis</taxon>
    </lineage>
</organism>
<dbReference type="SFLD" id="SFLDS00003">
    <property type="entry name" value="Haloacid_Dehalogenase"/>
    <property type="match status" value="1"/>
</dbReference>
<dbReference type="InterPro" id="IPR050155">
    <property type="entry name" value="HAD-like_hydrolase_sf"/>
</dbReference>
<dbReference type="InterPro" id="IPR023214">
    <property type="entry name" value="HAD_sf"/>
</dbReference>